<dbReference type="GO" id="GO:0045003">
    <property type="term" value="P:double-strand break repair via synthesis-dependent strand annealing"/>
    <property type="evidence" value="ECO:0007669"/>
    <property type="project" value="TreeGrafter"/>
</dbReference>
<evidence type="ECO:0000313" key="16">
    <source>
        <dbReference type="Proteomes" id="UP000827986"/>
    </source>
</evidence>
<organism evidence="15 16">
    <name type="scientific">Mauremys mutica</name>
    <name type="common">yellowpond turtle</name>
    <dbReference type="NCBI Taxonomy" id="74926"/>
    <lineage>
        <taxon>Eukaryota</taxon>
        <taxon>Metazoa</taxon>
        <taxon>Chordata</taxon>
        <taxon>Craniata</taxon>
        <taxon>Vertebrata</taxon>
        <taxon>Euteleostomi</taxon>
        <taxon>Archelosauria</taxon>
        <taxon>Testudinata</taxon>
        <taxon>Testudines</taxon>
        <taxon>Cryptodira</taxon>
        <taxon>Durocryptodira</taxon>
        <taxon>Testudinoidea</taxon>
        <taxon>Geoemydidae</taxon>
        <taxon>Geoemydinae</taxon>
        <taxon>Mauremys</taxon>
    </lineage>
</organism>
<feature type="domain" description="Helicase ATP-binding" evidence="13">
    <location>
        <begin position="111"/>
        <end position="279"/>
    </location>
</feature>
<name>A0A9D4AXG1_9SAUR</name>
<keyword evidence="5" id="KW-0378">Hydrolase</keyword>
<evidence type="ECO:0000256" key="8">
    <source>
        <dbReference type="ARBA" id="ARBA00023204"/>
    </source>
</evidence>
<feature type="region of interest" description="Disordered" evidence="12">
    <location>
        <begin position="1489"/>
        <end position="1529"/>
    </location>
</feature>
<keyword evidence="8" id="KW-0234">DNA repair</keyword>
<evidence type="ECO:0000256" key="4">
    <source>
        <dbReference type="ARBA" id="ARBA00022763"/>
    </source>
</evidence>
<keyword evidence="3" id="KW-0547">Nucleotide-binding</keyword>
<dbReference type="InterPro" id="IPR044749">
    <property type="entry name" value="FANCM_DEXDc"/>
</dbReference>
<keyword evidence="9" id="KW-0539">Nucleus</keyword>
<feature type="domain" description="Helicase C-terminal" evidence="14">
    <location>
        <begin position="468"/>
        <end position="647"/>
    </location>
</feature>
<dbReference type="Gene3D" id="1.20.1320.20">
    <property type="entry name" value="hef helicase domain"/>
    <property type="match status" value="1"/>
</dbReference>
<proteinExistence type="inferred from homology"/>
<dbReference type="SUPFAM" id="SSF52540">
    <property type="entry name" value="P-loop containing nucleoside triphosphate hydrolases"/>
    <property type="match status" value="1"/>
</dbReference>
<comment type="subcellular location">
    <subcellularLocation>
        <location evidence="1">Nucleus</location>
    </subcellularLocation>
</comment>
<dbReference type="InterPro" id="IPR039686">
    <property type="entry name" value="FANCM/Mph1-like_ID"/>
</dbReference>
<dbReference type="GO" id="GO:0036297">
    <property type="term" value="P:interstrand cross-link repair"/>
    <property type="evidence" value="ECO:0007669"/>
    <property type="project" value="TreeGrafter"/>
</dbReference>
<dbReference type="Pfam" id="PF02732">
    <property type="entry name" value="ERCC4"/>
    <property type="match status" value="1"/>
</dbReference>
<dbReference type="CDD" id="cd18033">
    <property type="entry name" value="DEXDc_FANCM"/>
    <property type="match status" value="1"/>
</dbReference>
<dbReference type="Pfam" id="PF00270">
    <property type="entry name" value="DEAD"/>
    <property type="match status" value="1"/>
</dbReference>
<dbReference type="PROSITE" id="PS51192">
    <property type="entry name" value="HELICASE_ATP_BIND_1"/>
    <property type="match status" value="1"/>
</dbReference>
<evidence type="ECO:0000256" key="12">
    <source>
        <dbReference type="SAM" id="MobiDB-lite"/>
    </source>
</evidence>
<dbReference type="Pfam" id="PF00271">
    <property type="entry name" value="Helicase_C"/>
    <property type="match status" value="1"/>
</dbReference>
<dbReference type="InterPro" id="IPR014001">
    <property type="entry name" value="Helicase_ATP-bd"/>
</dbReference>
<comment type="similarity">
    <text evidence="2">Belongs to the DEAD box helicase family. DEAH subfamily. FANCM sub-subfamily.</text>
</comment>
<feature type="compositionally biased region" description="Polar residues" evidence="12">
    <location>
        <begin position="1290"/>
        <end position="1300"/>
    </location>
</feature>
<dbReference type="CDD" id="cd20077">
    <property type="entry name" value="XPF_nuclease_FANCM"/>
    <property type="match status" value="1"/>
</dbReference>
<evidence type="ECO:0000256" key="7">
    <source>
        <dbReference type="ARBA" id="ARBA00022840"/>
    </source>
</evidence>
<feature type="compositionally biased region" description="Polar residues" evidence="12">
    <location>
        <begin position="1737"/>
        <end position="1754"/>
    </location>
</feature>
<dbReference type="GO" id="GO:0005524">
    <property type="term" value="F:ATP binding"/>
    <property type="evidence" value="ECO:0007669"/>
    <property type="project" value="UniProtKB-KW"/>
</dbReference>
<dbReference type="CDD" id="cd18801">
    <property type="entry name" value="SF2_C_FANCM_Hef"/>
    <property type="match status" value="1"/>
</dbReference>
<dbReference type="GO" id="GO:0005634">
    <property type="term" value="C:nucleus"/>
    <property type="evidence" value="ECO:0007669"/>
    <property type="project" value="UniProtKB-SubCell"/>
</dbReference>
<evidence type="ECO:0000259" key="14">
    <source>
        <dbReference type="PROSITE" id="PS51194"/>
    </source>
</evidence>
<sequence length="2108" mass="235923">MSGGQRTLFQSWGSRVSRAPGPPSGPRQEAAPRPAPCPGGGVRRQRPGPGPEEEEEAAAADDDLLLAAADEAERGSGGGAAPPAGGGFCAAAGSLWIYPTNWPERGYQVRMARAALLANTLVCLPTGLGKTFIAAVVMYNFYRWFPSAKVLFLAPTKPLVAQQMEACARVMGIPQHHMAEMTGGTQVHNRKEIWHNKRVFFLTPQVMVNDLSRGTCPAAEIKCLVIDEAHKALGNYAYCQVVKELSKYTNQFRILALSATPGSDTKAIQEVISNLLISQIELCSEDSPDIQPYSHERQVEKFVVPLGKELAEIQNAYIRVLETFAGRLIKIRVLAQRDIPSLSKYQIILARDQFRKNPSSHNAGIQQGIIEGDFALCISLYHGYELLLQMGTRSLFIFLCGIMDGSKGLTRARNELSRNEDFMKLYRQLETMFSDMSVTSANGNLLYNNRTGPTNKNKIIYSHPKLKKLEEVVVEHFKSWKGCTDQSISESKPSDTRVMIFSSFRDSVQEIAEMLSQHHPIVRVMTFVGHSTGKSMKGFTQKEQLEVVKCFREGGYNTLVSTCVGEEGLDIGEVDLIICFDAQKSPIRLVQRMGRTGRKRKGRIVVILAEGREQRTYNQSQSNKKSIYKAISENKMLHFYQQSPRLIPEGINPKLHKMFITPAVYEPNNSRSLSKERRSSSLQHKSALFSMGTSTKQTDSRENWFLTSEEFEVWNSLYKLKESDGVKEPMFSQSHFETLENMEEIAASRVEGTRELSLSEWRLWQNRPFPTYLVDHSDRCYHFISVMEMIELMRHEEGDCSYELEIQPYLNMDDVKTSNAQRNKCLSTSNSKAQKAFSSRKNVARGSKVKLGSYSLSELDTECISLFKTTNFKTTKRTSALNLKVPAPCTEVNILDSFSTAEDPVSECTVHKSLPDDNRENVTFHLNELTAPSDLSGNVTSCANEIVKECQSVNQACSSLDRNCADSGYSSFTEEKSPVSCSLFYLPEAALDSFALTTPAEDPSLIKIFKNVKRLLSQSPPPLNKLHDCEGLERTRENEIQQPVPFQKVISNTFTEGLQGKTSVSFTEFQNPSLPPQKCSELNVSSKLCSSISNCHSEPSFLSEAFVGKTNNGLSWDDIFDCDNGEHTEIQKDNLTMVDHALTNSPSDRNSVDGYKEDSEKFQENMATDQDESINLFEDEHFSDANKASLSKYNCNKLLMSSDLCDKDAPSAGQISEGHISDECFLDSDANPKESLISYRTRTLKISENMDIVSKQFPDNEDLYDFSQELFPVNFDLGFSIQESEDEQTDMNSSSIQNSDGIFGTHVDVKPTSGENELSNDNLRHPSPPKLKDESIARTNFSTPLSSQNQRTNRVKLTENHIQIISPMKLTEEKEHGSYNSLASAFSTPKGRKVMNVKVLKRIPMNAFSRVRQEIPQMLPTNKVNTNTVKVLLNSAFDTPDLPSGKTENLDHKQLHVSQKFPIEVGSSSESEEEIVFQRKNKKKENVLKSPDVKNNSDFESPVHAVKKRRHPLNTSDLSSDEGMDFHKKSNRTVDCDMSRNRKQLKGVKRQKSDDNFMFKSAARQFLDEEAELSLQEAEDISSDESDSENELNSSLNQFLNDETQFTEVLNDSEMEGVYLKSVRSPALGNRYKMVHKGFNSIAVFSQIPEQDEAYLADSFCVEEVEDESLRKSDSSEEEEACVNFDLVMDERSASGRKQYCTRRRVKLNQAKTEQNCAVPLTKKRSRIIVLDDSSGDETNVSNQRPVKTASPRTDYSHAHLPKSLLSDSPGQHNTPAGKNPILQPKENKDQRLINLKTSVSEVLDFQTENRGRGRLPSLAIASDDSERGDVDFQAKLKVEGSSKNHCANTSDTWCSASKGNSAAATPISTGLLERKASLCILVDSREISSGSEIISSLKAVHGVKVQVCSLGGCDYIVSNRMAVERRTQSELLNSMNRNKVTQRIQHLQSMFERICVIVEKDRIKAGETSRLFQRTKYYDALLSALIRAGIRILFSSCQEESAHLLKDLALVEQRKNVAICVPTEVKGAKAAALRFYLSIPNISYLAALNMCHGFDSVKKMVNSSPKDIATGAQVSQQKAEEFYRYIHSGFDLQMLPEKLHTKGKSNT</sequence>
<evidence type="ECO:0000256" key="5">
    <source>
        <dbReference type="ARBA" id="ARBA00022801"/>
    </source>
</evidence>
<dbReference type="GO" id="GO:0000400">
    <property type="term" value="F:four-way junction DNA binding"/>
    <property type="evidence" value="ECO:0007669"/>
    <property type="project" value="TreeGrafter"/>
</dbReference>
<feature type="region of interest" description="Disordered" evidence="12">
    <location>
        <begin position="1"/>
        <end position="58"/>
    </location>
</feature>
<dbReference type="InterPro" id="IPR011335">
    <property type="entry name" value="Restrct_endonuc-II-like"/>
</dbReference>
<dbReference type="InterPro" id="IPR031879">
    <property type="entry name" value="FANCM-MHF-bd"/>
</dbReference>
<dbReference type="InterPro" id="IPR001650">
    <property type="entry name" value="Helicase_C-like"/>
</dbReference>
<dbReference type="GO" id="GO:0035825">
    <property type="term" value="P:homologous recombination"/>
    <property type="evidence" value="ECO:0007669"/>
    <property type="project" value="UniProtKB-ARBA"/>
</dbReference>
<dbReference type="SUPFAM" id="SSF52980">
    <property type="entry name" value="Restriction endonuclease-like"/>
    <property type="match status" value="1"/>
</dbReference>
<comment type="caution">
    <text evidence="15">The sequence shown here is derived from an EMBL/GenBank/DDBJ whole genome shotgun (WGS) entry which is preliminary data.</text>
</comment>
<evidence type="ECO:0000256" key="1">
    <source>
        <dbReference type="ARBA" id="ARBA00004123"/>
    </source>
</evidence>
<dbReference type="FunFam" id="3.40.50.300:FF:000861">
    <property type="entry name" value="Fanconi anemia, complementation group M"/>
    <property type="match status" value="1"/>
</dbReference>
<evidence type="ECO:0000256" key="2">
    <source>
        <dbReference type="ARBA" id="ARBA00009889"/>
    </source>
</evidence>
<dbReference type="SUPFAM" id="SSF47781">
    <property type="entry name" value="RuvA domain 2-like"/>
    <property type="match status" value="1"/>
</dbReference>
<keyword evidence="4" id="KW-0227">DNA damage</keyword>
<dbReference type="SMART" id="SM00891">
    <property type="entry name" value="ERCC4"/>
    <property type="match status" value="1"/>
</dbReference>
<feature type="region of interest" description="Disordered" evidence="12">
    <location>
        <begin position="1732"/>
        <end position="1788"/>
    </location>
</feature>
<dbReference type="Proteomes" id="UP000827986">
    <property type="component" value="Unassembled WGS sequence"/>
</dbReference>
<gene>
    <name evidence="15" type="ORF">KIL84_007969</name>
</gene>
<dbReference type="PROSITE" id="PS51194">
    <property type="entry name" value="HELICASE_CTER"/>
    <property type="match status" value="1"/>
</dbReference>
<evidence type="ECO:0000259" key="13">
    <source>
        <dbReference type="PROSITE" id="PS51192"/>
    </source>
</evidence>
<dbReference type="InterPro" id="IPR011545">
    <property type="entry name" value="DEAD/DEAH_box_helicase_dom"/>
</dbReference>
<protein>
    <recommendedName>
        <fullName evidence="11">ATP-dependent RNA helicase FANCM</fullName>
    </recommendedName>
</protein>
<dbReference type="InterPro" id="IPR006166">
    <property type="entry name" value="ERCC4_domain"/>
</dbReference>
<evidence type="ECO:0000256" key="6">
    <source>
        <dbReference type="ARBA" id="ARBA00022806"/>
    </source>
</evidence>
<dbReference type="EMBL" id="JAHDVG010000483">
    <property type="protein sequence ID" value="KAH1172351.1"/>
    <property type="molecule type" value="Genomic_DNA"/>
</dbReference>
<dbReference type="InterPro" id="IPR047418">
    <property type="entry name" value="XPF_nuclease_FANCM"/>
</dbReference>
<dbReference type="SMART" id="SM00487">
    <property type="entry name" value="DEXDc"/>
    <property type="match status" value="1"/>
</dbReference>
<dbReference type="Gene3D" id="3.40.50.300">
    <property type="entry name" value="P-loop containing nucleotide triphosphate hydrolases"/>
    <property type="match status" value="2"/>
</dbReference>
<dbReference type="Gene3D" id="3.40.50.10130">
    <property type="match status" value="1"/>
</dbReference>
<dbReference type="FunFam" id="1.20.1320.20:FF:000001">
    <property type="entry name" value="Fanconi anemia, complementation group M"/>
    <property type="match status" value="1"/>
</dbReference>
<dbReference type="InterPro" id="IPR027417">
    <property type="entry name" value="P-loop_NTPase"/>
</dbReference>
<dbReference type="CDD" id="cd12091">
    <property type="entry name" value="FANCM_ID"/>
    <property type="match status" value="1"/>
</dbReference>
<dbReference type="GO" id="GO:0009378">
    <property type="term" value="F:four-way junction helicase activity"/>
    <property type="evidence" value="ECO:0007669"/>
    <property type="project" value="TreeGrafter"/>
</dbReference>
<feature type="compositionally biased region" description="Acidic residues" evidence="12">
    <location>
        <begin position="1573"/>
        <end position="1590"/>
    </location>
</feature>
<keyword evidence="16" id="KW-1185">Reference proteome</keyword>
<dbReference type="InterPro" id="IPR010994">
    <property type="entry name" value="RuvA_2-like"/>
</dbReference>
<dbReference type="GO" id="GO:0004518">
    <property type="term" value="F:nuclease activity"/>
    <property type="evidence" value="ECO:0007669"/>
    <property type="project" value="InterPro"/>
</dbReference>
<dbReference type="PANTHER" id="PTHR14025:SF20">
    <property type="entry name" value="FANCONI ANEMIA GROUP M PROTEIN"/>
    <property type="match status" value="1"/>
</dbReference>
<dbReference type="GO" id="GO:0043138">
    <property type="term" value="F:3'-5' DNA helicase activity"/>
    <property type="evidence" value="ECO:0007669"/>
    <property type="project" value="InterPro"/>
</dbReference>
<feature type="region of interest" description="Disordered" evidence="12">
    <location>
        <begin position="1573"/>
        <end position="1593"/>
    </location>
</feature>
<dbReference type="SMART" id="SM00490">
    <property type="entry name" value="HELICc"/>
    <property type="match status" value="1"/>
</dbReference>
<evidence type="ECO:0000256" key="11">
    <source>
        <dbReference type="ARBA" id="ARBA00083245"/>
    </source>
</evidence>
<dbReference type="Pfam" id="PF16783">
    <property type="entry name" value="FANCM-MHF_bd"/>
    <property type="match status" value="1"/>
</dbReference>
<keyword evidence="7" id="KW-0067">ATP-binding</keyword>
<reference evidence="15" key="1">
    <citation type="submission" date="2021-09" db="EMBL/GenBank/DDBJ databases">
        <title>The genome of Mauremys mutica provides insights into the evolution of semi-aquatic lifestyle.</title>
        <authorList>
            <person name="Gong S."/>
            <person name="Gao Y."/>
        </authorList>
    </citation>
    <scope>NUCLEOTIDE SEQUENCE</scope>
    <source>
        <strain evidence="15">MM-2020</strain>
        <tissue evidence="15">Muscle</tissue>
    </source>
</reference>
<evidence type="ECO:0000256" key="10">
    <source>
        <dbReference type="ARBA" id="ARBA00058282"/>
    </source>
</evidence>
<comment type="function">
    <text evidence="10">DNA-dependent ATPase component of the Fanconi anemia (FA) core complex. Required for the normal activation of the FA pathway, leading to monoubiquitination of the FANCI-FANCD2 complex in response to DNA damage, cellular resistance to DNA cross-linking drugs, and prevention of chromosomal breakage. In complex with CENPS and CENPX, binds double-stranded DNA (dsDNA), fork-structured DNA (fsDNA) and Holliday junction substrates. Its ATP-dependent DNA branch migration activity can process branched DNA structures such as a movable replication fork. This activity is strongly stimulated in the presence of CENPS and CENPX. In complex with FAAP24, efficiently binds to single-strand DNA (ssDNA), splayed-arm DNA, and 3'-flap substrates. In vitro, on its own, strongly binds ssDNA oligomers and weakly fsDNA, but does not bind to dsDNA.</text>
</comment>
<feature type="region of interest" description="Disordered" evidence="12">
    <location>
        <begin position="1284"/>
        <end position="1333"/>
    </location>
</feature>
<dbReference type="OrthoDB" id="6513042at2759"/>
<dbReference type="PANTHER" id="PTHR14025">
    <property type="entry name" value="FANCONI ANEMIA GROUP M FANCM FAMILY MEMBER"/>
    <property type="match status" value="1"/>
</dbReference>
<dbReference type="GO" id="GO:0016787">
    <property type="term" value="F:hydrolase activity"/>
    <property type="evidence" value="ECO:0007669"/>
    <property type="project" value="UniProtKB-KW"/>
</dbReference>
<evidence type="ECO:0000256" key="9">
    <source>
        <dbReference type="ARBA" id="ARBA00023242"/>
    </source>
</evidence>
<dbReference type="Gene3D" id="1.10.150.20">
    <property type="entry name" value="5' to 3' exonuclease, C-terminal subdomain"/>
    <property type="match status" value="1"/>
</dbReference>
<evidence type="ECO:0000313" key="15">
    <source>
        <dbReference type="EMBL" id="KAH1172351.1"/>
    </source>
</evidence>
<accession>A0A9D4AXG1</accession>
<feature type="compositionally biased region" description="Polar residues" evidence="12">
    <location>
        <begin position="1"/>
        <end position="14"/>
    </location>
</feature>
<evidence type="ECO:0000256" key="3">
    <source>
        <dbReference type="ARBA" id="ARBA00022741"/>
    </source>
</evidence>
<keyword evidence="6" id="KW-0347">Helicase</keyword>
<feature type="compositionally biased region" description="Polar residues" evidence="12">
    <location>
        <begin position="1766"/>
        <end position="1777"/>
    </location>
</feature>